<dbReference type="Proteomes" id="UP000198341">
    <property type="component" value="Chromosome 1"/>
</dbReference>
<feature type="compositionally biased region" description="Basic and acidic residues" evidence="5">
    <location>
        <begin position="562"/>
        <end position="584"/>
    </location>
</feature>
<feature type="domain" description="Zinc finger PHD-type" evidence="6">
    <location>
        <begin position="373"/>
        <end position="418"/>
    </location>
</feature>
<organism evidence="7 8">
    <name type="scientific">Bathycoccus prasinos</name>
    <dbReference type="NCBI Taxonomy" id="41875"/>
    <lineage>
        <taxon>Eukaryota</taxon>
        <taxon>Viridiplantae</taxon>
        <taxon>Chlorophyta</taxon>
        <taxon>Mamiellophyceae</taxon>
        <taxon>Mamiellales</taxon>
        <taxon>Bathycoccaceae</taxon>
        <taxon>Bathycoccus</taxon>
    </lineage>
</organism>
<dbReference type="GO" id="GO:0008270">
    <property type="term" value="F:zinc ion binding"/>
    <property type="evidence" value="ECO:0007669"/>
    <property type="project" value="UniProtKB-KW"/>
</dbReference>
<proteinExistence type="predicted"/>
<keyword evidence="4" id="KW-0156">Chromatin regulator</keyword>
<accession>K8EAC4</accession>
<keyword evidence="8" id="KW-1185">Reference proteome</keyword>
<dbReference type="SMART" id="SM00249">
    <property type="entry name" value="PHD"/>
    <property type="match status" value="1"/>
</dbReference>
<evidence type="ECO:0000256" key="2">
    <source>
        <dbReference type="ARBA" id="ARBA00022771"/>
    </source>
</evidence>
<dbReference type="GeneID" id="19017961"/>
<dbReference type="STRING" id="41875.K8EAC4"/>
<evidence type="ECO:0000256" key="3">
    <source>
        <dbReference type="ARBA" id="ARBA00022833"/>
    </source>
</evidence>
<feature type="region of interest" description="Disordered" evidence="5">
    <location>
        <begin position="562"/>
        <end position="585"/>
    </location>
</feature>
<keyword evidence="1" id="KW-0479">Metal-binding</keyword>
<feature type="region of interest" description="Disordered" evidence="5">
    <location>
        <begin position="229"/>
        <end position="312"/>
    </location>
</feature>
<dbReference type="InterPro" id="IPR011011">
    <property type="entry name" value="Znf_FYVE_PHD"/>
</dbReference>
<feature type="compositionally biased region" description="Low complexity" evidence="5">
    <location>
        <begin position="26"/>
        <end position="36"/>
    </location>
</feature>
<sequence length="804" mass="89031">MLRSRIVASSSTKKRYAVLEICSSSFASSSSSSSSSPVLLKHSHQNSPGTRANDGGEHHQRGNDDDDDANPSPPEQKKKNNTTNNSERRRKKAFITIRRAIEIKSEDDAVAGIENTTRFAALERVQNVLLDARATTAIGDVLFGIITAEQKRSSSFEDAKEEEEKTKTFTTRRSLFLNACREEREEDVKDEDEEDDGRGLAFLLRRKNFATGNEYWTIVAKARRDLSTTVKKEEEEAFTTKTKKKNGSSNGGNTKKKTLKEENKKDDDNNNANFANKPSTSSSDFNNGDSTTTTTTTPIKTRSFRIDDPSQDASVLEAKERAMKFSFSRAFNEWLHDQPIAKNPRRAGLGGSRKRAMKHPCAYTGEMGEDFIDCACGDNEEYGFMLACETCGAWEHGECCGVKSEEAIPEGYACSTCVKEKTVKRFPKHLVMVLDYEEEADVKKNKNKKDAFNDNSAEKVEENEALVQEMIKNGEIIEDDDWGLQSFVAKSLGIDSKREFVLPPNSQSSNLVNAKRRCVCCVCGCEHTDEIESMVKACNCVGGGAIAHRDCLEEWEDEDKGNLKLKNGDKNKKESTTESKGGENKKKKMVDGIIVDVIEDTSLPVTPSGTRSWKILDDFPVKKCRACCGFGGLACGGIKDAKEGEAIIQNQKRILAEAAAMYEANAKTTRGNRPGATKPLLDVKEEDASGGDAENEPVKEKKKSGGRVKGSPNKKEKKTSDRPPKLMTNKQDKKPPAAKGTTLIKPSTVNGVSVKKEEKKVLHHNSSGTNNTTSSVLTHSHIPLKKRRLMMFEEDSRNGMYKQH</sequence>
<dbReference type="Pfam" id="PF20826">
    <property type="entry name" value="PHD_5"/>
    <property type="match status" value="1"/>
</dbReference>
<dbReference type="EMBL" id="FO082278">
    <property type="protein sequence ID" value="CCO14649.1"/>
    <property type="molecule type" value="Genomic_DNA"/>
</dbReference>
<evidence type="ECO:0000313" key="7">
    <source>
        <dbReference type="EMBL" id="CCO14649.1"/>
    </source>
</evidence>
<dbReference type="PANTHER" id="PTHR46462:SF3">
    <property type="entry name" value="UPSET, ISOFORM A"/>
    <property type="match status" value="1"/>
</dbReference>
<reference evidence="7 8" key="1">
    <citation type="submission" date="2011-10" db="EMBL/GenBank/DDBJ databases">
        <authorList>
            <person name="Genoscope - CEA"/>
        </authorList>
    </citation>
    <scope>NUCLEOTIDE SEQUENCE [LARGE SCALE GENOMIC DNA]</scope>
    <source>
        <strain evidence="7 8">RCC 1105</strain>
    </source>
</reference>
<dbReference type="InterPro" id="IPR001965">
    <property type="entry name" value="Znf_PHD"/>
</dbReference>
<evidence type="ECO:0000256" key="4">
    <source>
        <dbReference type="ARBA" id="ARBA00022853"/>
    </source>
</evidence>
<dbReference type="KEGG" id="bpg:Bathy01g02260"/>
<evidence type="ECO:0000259" key="6">
    <source>
        <dbReference type="SMART" id="SM00249"/>
    </source>
</evidence>
<dbReference type="PANTHER" id="PTHR46462">
    <property type="entry name" value="UPSET, ISOFORM A"/>
    <property type="match status" value="1"/>
</dbReference>
<evidence type="ECO:0000256" key="1">
    <source>
        <dbReference type="ARBA" id="ARBA00022723"/>
    </source>
</evidence>
<feature type="compositionally biased region" description="Low complexity" evidence="5">
    <location>
        <begin position="270"/>
        <end position="297"/>
    </location>
</feature>
<dbReference type="OrthoDB" id="1939003at2759"/>
<dbReference type="RefSeq" id="XP_007515770.1">
    <property type="nucleotide sequence ID" value="XM_007515708.1"/>
</dbReference>
<keyword evidence="3" id="KW-0862">Zinc</keyword>
<feature type="region of interest" description="Disordered" evidence="5">
    <location>
        <begin position="666"/>
        <end position="782"/>
    </location>
</feature>
<dbReference type="AlphaFoldDB" id="K8EAC4"/>
<feature type="compositionally biased region" description="Basic and acidic residues" evidence="5">
    <location>
        <begin position="259"/>
        <end position="268"/>
    </location>
</feature>
<evidence type="ECO:0000256" key="5">
    <source>
        <dbReference type="SAM" id="MobiDB-lite"/>
    </source>
</evidence>
<dbReference type="Gene3D" id="3.30.40.10">
    <property type="entry name" value="Zinc/RING finger domain, C3HC4 (zinc finger)"/>
    <property type="match status" value="2"/>
</dbReference>
<feature type="region of interest" description="Disordered" evidence="5">
    <location>
        <begin position="26"/>
        <end position="91"/>
    </location>
</feature>
<feature type="compositionally biased region" description="Low complexity" evidence="5">
    <location>
        <begin position="765"/>
        <end position="775"/>
    </location>
</feature>
<dbReference type="InterPro" id="IPR013083">
    <property type="entry name" value="Znf_RING/FYVE/PHD"/>
</dbReference>
<keyword evidence="2" id="KW-0863">Zinc-finger</keyword>
<feature type="compositionally biased region" description="Basic and acidic residues" evidence="5">
    <location>
        <begin position="54"/>
        <end position="63"/>
    </location>
</feature>
<gene>
    <name evidence="7" type="ORF">Bathy01g02260</name>
</gene>
<protein>
    <recommendedName>
        <fullName evidence="6">Zinc finger PHD-type domain-containing protein</fullName>
    </recommendedName>
</protein>
<feature type="compositionally biased region" description="Basic and acidic residues" evidence="5">
    <location>
        <begin position="718"/>
        <end position="735"/>
    </location>
</feature>
<name>K8EAC4_9CHLO</name>
<dbReference type="GO" id="GO:0006325">
    <property type="term" value="P:chromatin organization"/>
    <property type="evidence" value="ECO:0007669"/>
    <property type="project" value="UniProtKB-KW"/>
</dbReference>
<evidence type="ECO:0000313" key="8">
    <source>
        <dbReference type="Proteomes" id="UP000198341"/>
    </source>
</evidence>
<dbReference type="SUPFAM" id="SSF57903">
    <property type="entry name" value="FYVE/PHD zinc finger"/>
    <property type="match status" value="1"/>
</dbReference>